<protein>
    <recommendedName>
        <fullName evidence="13">G-protein coupled receptors family 1 profile domain-containing protein</fullName>
    </recommendedName>
</protein>
<feature type="transmembrane region" description="Helical" evidence="12">
    <location>
        <begin position="214"/>
        <end position="232"/>
    </location>
</feature>
<keyword evidence="3 11" id="KW-0812">Transmembrane</keyword>
<dbReference type="PANTHER" id="PTHR45695">
    <property type="entry name" value="LEUCOKININ RECEPTOR-RELATED"/>
    <property type="match status" value="1"/>
</dbReference>
<dbReference type="InterPro" id="IPR000276">
    <property type="entry name" value="GPCR_Rhodpsn"/>
</dbReference>
<dbReference type="PRINTS" id="PR00237">
    <property type="entry name" value="GPCRRHODOPSN"/>
</dbReference>
<keyword evidence="10 11" id="KW-0807">Transducer</keyword>
<dbReference type="Proteomes" id="UP000549394">
    <property type="component" value="Unassembled WGS sequence"/>
</dbReference>
<accession>A0A7I8V642</accession>
<dbReference type="SMART" id="SM01381">
    <property type="entry name" value="7TM_GPCR_Srsx"/>
    <property type="match status" value="1"/>
</dbReference>
<dbReference type="EMBL" id="CAJFCJ010000001">
    <property type="protein sequence ID" value="CAD5110715.1"/>
    <property type="molecule type" value="Genomic_DNA"/>
</dbReference>
<evidence type="ECO:0000256" key="11">
    <source>
        <dbReference type="RuleBase" id="RU000688"/>
    </source>
</evidence>
<comment type="similarity">
    <text evidence="11">Belongs to the G-protein coupled receptor 1 family.</text>
</comment>
<evidence type="ECO:0000256" key="5">
    <source>
        <dbReference type="ARBA" id="ARBA00023040"/>
    </source>
</evidence>
<dbReference type="InterPro" id="IPR001556">
    <property type="entry name" value="Bombsn_rcpt-like"/>
</dbReference>
<comment type="subcellular location">
    <subcellularLocation>
        <location evidence="1">Cell membrane</location>
        <topology evidence="1">Multi-pass membrane protein</topology>
    </subcellularLocation>
</comment>
<gene>
    <name evidence="14" type="ORF">DGYR_LOCUS79</name>
</gene>
<keyword evidence="6 12" id="KW-0472">Membrane</keyword>
<evidence type="ECO:0000313" key="14">
    <source>
        <dbReference type="EMBL" id="CAD5110715.1"/>
    </source>
</evidence>
<dbReference type="PRINTS" id="PR00358">
    <property type="entry name" value="BOMBESINR"/>
</dbReference>
<keyword evidence="5 11" id="KW-0297">G-protein coupled receptor</keyword>
<dbReference type="PROSITE" id="PS50262">
    <property type="entry name" value="G_PROTEIN_RECEP_F1_2"/>
    <property type="match status" value="1"/>
</dbReference>
<dbReference type="Gene3D" id="1.20.1070.10">
    <property type="entry name" value="Rhodopsin 7-helix transmembrane proteins"/>
    <property type="match status" value="1"/>
</dbReference>
<dbReference type="GO" id="GO:0005886">
    <property type="term" value="C:plasma membrane"/>
    <property type="evidence" value="ECO:0007669"/>
    <property type="project" value="UniProtKB-SubCell"/>
</dbReference>
<comment type="caution">
    <text evidence="14">The sequence shown here is derived from an EMBL/GenBank/DDBJ whole genome shotgun (WGS) entry which is preliminary data.</text>
</comment>
<reference evidence="14 15" key="1">
    <citation type="submission" date="2020-08" db="EMBL/GenBank/DDBJ databases">
        <authorList>
            <person name="Hejnol A."/>
        </authorList>
    </citation>
    <scope>NUCLEOTIDE SEQUENCE [LARGE SCALE GENOMIC DNA]</scope>
</reference>
<feature type="transmembrane region" description="Helical" evidence="12">
    <location>
        <begin position="299"/>
        <end position="324"/>
    </location>
</feature>
<evidence type="ECO:0000256" key="7">
    <source>
        <dbReference type="ARBA" id="ARBA00023157"/>
    </source>
</evidence>
<keyword evidence="15" id="KW-1185">Reference proteome</keyword>
<keyword evidence="2" id="KW-1003">Cell membrane</keyword>
<feature type="transmembrane region" description="Helical" evidence="12">
    <location>
        <begin position="266"/>
        <end position="287"/>
    </location>
</feature>
<dbReference type="PANTHER" id="PTHR45695:SF26">
    <property type="entry name" value="NEUROPEPTIDE CCHAMIDE-1 RECEPTOR"/>
    <property type="match status" value="1"/>
</dbReference>
<evidence type="ECO:0000259" key="13">
    <source>
        <dbReference type="PROSITE" id="PS50262"/>
    </source>
</evidence>
<evidence type="ECO:0000256" key="2">
    <source>
        <dbReference type="ARBA" id="ARBA00022475"/>
    </source>
</evidence>
<dbReference type="Pfam" id="PF00001">
    <property type="entry name" value="7tm_1"/>
    <property type="match status" value="1"/>
</dbReference>
<dbReference type="GO" id="GO:0008188">
    <property type="term" value="F:neuropeptide receptor activity"/>
    <property type="evidence" value="ECO:0007669"/>
    <property type="project" value="TreeGrafter"/>
</dbReference>
<organism evidence="14 15">
    <name type="scientific">Dimorphilus gyrociliatus</name>
    <dbReference type="NCBI Taxonomy" id="2664684"/>
    <lineage>
        <taxon>Eukaryota</taxon>
        <taxon>Metazoa</taxon>
        <taxon>Spiralia</taxon>
        <taxon>Lophotrochozoa</taxon>
        <taxon>Annelida</taxon>
        <taxon>Polychaeta</taxon>
        <taxon>Polychaeta incertae sedis</taxon>
        <taxon>Dinophilidae</taxon>
        <taxon>Dimorphilus</taxon>
    </lineage>
</organism>
<dbReference type="PROSITE" id="PS00237">
    <property type="entry name" value="G_PROTEIN_RECEP_F1_1"/>
    <property type="match status" value="1"/>
</dbReference>
<evidence type="ECO:0000256" key="3">
    <source>
        <dbReference type="ARBA" id="ARBA00022692"/>
    </source>
</evidence>
<keyword evidence="4 12" id="KW-1133">Transmembrane helix</keyword>
<dbReference type="InterPro" id="IPR017452">
    <property type="entry name" value="GPCR_Rhodpsn_7TM"/>
</dbReference>
<evidence type="ECO:0000256" key="9">
    <source>
        <dbReference type="ARBA" id="ARBA00023180"/>
    </source>
</evidence>
<name>A0A7I8V642_9ANNE</name>
<feature type="domain" description="G-protein coupled receptors family 1 profile" evidence="13">
    <location>
        <begin position="60"/>
        <end position="321"/>
    </location>
</feature>
<keyword evidence="9" id="KW-0325">Glycoprotein</keyword>
<evidence type="ECO:0000256" key="6">
    <source>
        <dbReference type="ARBA" id="ARBA00023136"/>
    </source>
</evidence>
<sequence length="379" mass="43192">MRRINYGIEARKHFYYSDTELQELHANMNNSSNEAHLASEIARFAVPFVFLNIFIVGVIGNGTLVFTVFHNKVLHNAPNIHIVSLAIGDLLLIVITIPFTATIFTFESWPYGVVVCKLSEYLQTLSVGVSVFTLTALSADRYNAIVNPIKHVKKVSPVKFALIIASLIWIASALLALPDAILSSVEDMGGICICKKYTSTQPNWYPKVRVITDFTLYFSVPLLVVFVFYVLMARMLTTSARGLREGQGSSDRVNKQMDSRKKVAKLVLAFVLVFAVCWLPRHIYVFWYQFDEETMSVFWFFFKISSFCLAFINSCVNPISLYLLSKQFRSYYNRYLFCCCNSSAYRNHETLQMKCRTQIRPTTNSTTAFSLLQTTNVDK</sequence>
<evidence type="ECO:0000256" key="12">
    <source>
        <dbReference type="SAM" id="Phobius"/>
    </source>
</evidence>
<keyword evidence="7" id="KW-1015">Disulfide bond</keyword>
<evidence type="ECO:0000256" key="10">
    <source>
        <dbReference type="ARBA" id="ARBA00023224"/>
    </source>
</evidence>
<evidence type="ECO:0000256" key="1">
    <source>
        <dbReference type="ARBA" id="ARBA00004651"/>
    </source>
</evidence>
<keyword evidence="8 11" id="KW-0675">Receptor</keyword>
<evidence type="ECO:0000313" key="15">
    <source>
        <dbReference type="Proteomes" id="UP000549394"/>
    </source>
</evidence>
<evidence type="ECO:0000256" key="8">
    <source>
        <dbReference type="ARBA" id="ARBA00023170"/>
    </source>
</evidence>
<dbReference type="AlphaFoldDB" id="A0A7I8V642"/>
<dbReference type="OrthoDB" id="10049706at2759"/>
<dbReference type="SUPFAM" id="SSF81321">
    <property type="entry name" value="Family A G protein-coupled receptor-like"/>
    <property type="match status" value="1"/>
</dbReference>
<feature type="transmembrane region" description="Helical" evidence="12">
    <location>
        <begin position="44"/>
        <end position="68"/>
    </location>
</feature>
<evidence type="ECO:0000256" key="4">
    <source>
        <dbReference type="ARBA" id="ARBA00022989"/>
    </source>
</evidence>
<feature type="transmembrane region" description="Helical" evidence="12">
    <location>
        <begin position="80"/>
        <end position="101"/>
    </location>
</feature>
<proteinExistence type="inferred from homology"/>
<feature type="transmembrane region" description="Helical" evidence="12">
    <location>
        <begin position="160"/>
        <end position="178"/>
    </location>
</feature>